<gene>
    <name evidence="1" type="ORF">MHI_LOCUS67118</name>
</gene>
<comment type="caution">
    <text evidence="1">The sequence shown here is derived from an EMBL/GenBank/DDBJ whole genome shotgun (WGS) entry which is preliminary data.</text>
</comment>
<reference evidence="1" key="1">
    <citation type="submission" date="2020-07" db="EMBL/GenBank/DDBJ databases">
        <authorList>
            <person name="Nazaruddin N."/>
        </authorList>
    </citation>
    <scope>NUCLEOTIDE SEQUENCE</scope>
</reference>
<sequence>MPMGESELAADPPSGGLAADYQPRLMKLMKSRPRFTSEVLSPPSLAESAKTSRCSLKSGDSRVSKIRESNSMVDVCSGNSQLLLVICALLVHVVATAETEEAQAGRSRVSDEQLNTALSDQRYLRRQLKCALGEAPCDPVGRRLKSLAPLVLRGSCPQCSPEETRQIKKVLSHIQRTYPKEWSKIVQQYAGVS</sequence>
<dbReference type="PANTHER" id="PTHR11257">
    <property type="entry name" value="CHEMOSENSORY PROTEIN-RELATED"/>
    <property type="match status" value="1"/>
</dbReference>
<keyword evidence="2" id="KW-1185">Reference proteome</keyword>
<dbReference type="InterPro" id="IPR036682">
    <property type="entry name" value="OS_D_A10/PebIII_sf"/>
</dbReference>
<protein>
    <submittedName>
        <fullName evidence="1">Uncharacterized protein</fullName>
    </submittedName>
</protein>
<accession>A0A6V7GWU3</accession>
<dbReference type="SUPFAM" id="SSF100910">
    <property type="entry name" value="Chemosensory protein Csp2"/>
    <property type="match status" value="1"/>
</dbReference>
<dbReference type="OrthoDB" id="6355718at2759"/>
<evidence type="ECO:0000313" key="1">
    <source>
        <dbReference type="EMBL" id="CAD1468762.1"/>
    </source>
</evidence>
<organism evidence="1 2">
    <name type="scientific">Heterotrigona itama</name>
    <dbReference type="NCBI Taxonomy" id="395501"/>
    <lineage>
        <taxon>Eukaryota</taxon>
        <taxon>Metazoa</taxon>
        <taxon>Ecdysozoa</taxon>
        <taxon>Arthropoda</taxon>
        <taxon>Hexapoda</taxon>
        <taxon>Insecta</taxon>
        <taxon>Pterygota</taxon>
        <taxon>Neoptera</taxon>
        <taxon>Endopterygota</taxon>
        <taxon>Hymenoptera</taxon>
        <taxon>Apocrita</taxon>
        <taxon>Aculeata</taxon>
        <taxon>Apoidea</taxon>
        <taxon>Anthophila</taxon>
        <taxon>Apidae</taxon>
        <taxon>Heterotrigona</taxon>
    </lineage>
</organism>
<dbReference type="AlphaFoldDB" id="A0A6V7GWU3"/>
<dbReference type="Pfam" id="PF03392">
    <property type="entry name" value="OS-D"/>
    <property type="match status" value="1"/>
</dbReference>
<dbReference type="Gene3D" id="1.10.2080.10">
    <property type="entry name" value="Insect odorant-binding protein A10/Ejaculatory bulb-specific protein 3"/>
    <property type="match status" value="1"/>
</dbReference>
<dbReference type="InterPro" id="IPR005055">
    <property type="entry name" value="A10/PebIII"/>
</dbReference>
<dbReference type="PANTHER" id="PTHR11257:SF11">
    <property type="entry name" value="CHEMOSENSORY PROTEIN 17"/>
    <property type="match status" value="1"/>
</dbReference>
<dbReference type="Proteomes" id="UP000752696">
    <property type="component" value="Unassembled WGS sequence"/>
</dbReference>
<dbReference type="EMBL" id="CAJDYZ010001321">
    <property type="protein sequence ID" value="CAD1468762.1"/>
    <property type="molecule type" value="Genomic_DNA"/>
</dbReference>
<name>A0A6V7GWU3_9HYME</name>
<proteinExistence type="predicted"/>
<evidence type="ECO:0000313" key="2">
    <source>
        <dbReference type="Proteomes" id="UP000752696"/>
    </source>
</evidence>